<evidence type="ECO:0000313" key="2">
    <source>
        <dbReference type="EMBL" id="SMO62484.1"/>
    </source>
</evidence>
<dbReference type="Gene3D" id="1.20.1300.10">
    <property type="entry name" value="Fumarate reductase/succinate dehydrogenase, transmembrane subunit"/>
    <property type="match status" value="1"/>
</dbReference>
<feature type="transmembrane region" description="Helical" evidence="1">
    <location>
        <begin position="108"/>
        <end position="127"/>
    </location>
</feature>
<dbReference type="InterPro" id="IPR011138">
    <property type="entry name" value="Cytochrome_b-558"/>
</dbReference>
<dbReference type="CDD" id="cd03498">
    <property type="entry name" value="SQR_TypeB_2_TM"/>
    <property type="match status" value="1"/>
</dbReference>
<evidence type="ECO:0000256" key="1">
    <source>
        <dbReference type="SAM" id="Phobius"/>
    </source>
</evidence>
<reference evidence="2 3" key="1">
    <citation type="submission" date="2017-05" db="EMBL/GenBank/DDBJ databases">
        <authorList>
            <person name="Varghese N."/>
            <person name="Submissions S."/>
        </authorList>
    </citation>
    <scope>NUCLEOTIDE SEQUENCE [LARGE SCALE GENOMIC DNA]</scope>
    <source>
        <strain evidence="2 3">DSM 27040</strain>
    </source>
</reference>
<dbReference type="SUPFAM" id="SSF81343">
    <property type="entry name" value="Fumarate reductase respiratory complex transmembrane subunits"/>
    <property type="match status" value="1"/>
</dbReference>
<keyword evidence="1" id="KW-0812">Transmembrane</keyword>
<dbReference type="Proteomes" id="UP000319040">
    <property type="component" value="Unassembled WGS sequence"/>
</dbReference>
<gene>
    <name evidence="2" type="ORF">SAMN06265379_103444</name>
</gene>
<dbReference type="OrthoDB" id="9802842at2"/>
<feature type="transmembrane region" description="Helical" evidence="1">
    <location>
        <begin position="205"/>
        <end position="230"/>
    </location>
</feature>
<feature type="transmembrane region" description="Helical" evidence="1">
    <location>
        <begin position="12"/>
        <end position="37"/>
    </location>
</feature>
<keyword evidence="1" id="KW-1133">Transmembrane helix</keyword>
<keyword evidence="3" id="KW-1185">Reference proteome</keyword>
<feature type="transmembrane region" description="Helical" evidence="1">
    <location>
        <begin position="166"/>
        <end position="184"/>
    </location>
</feature>
<dbReference type="InterPro" id="IPR034804">
    <property type="entry name" value="SQR/QFR_C/D"/>
</dbReference>
<protein>
    <submittedName>
        <fullName evidence="2">Succinate dehydrogenase / fumarate reductase cytochrome b subunit</fullName>
    </submittedName>
</protein>
<proteinExistence type="predicted"/>
<dbReference type="GO" id="GO:0016020">
    <property type="term" value="C:membrane"/>
    <property type="evidence" value="ECO:0007669"/>
    <property type="project" value="InterPro"/>
</dbReference>
<accession>A0A521CSN4</accession>
<dbReference type="AlphaFoldDB" id="A0A521CSN4"/>
<sequence>MSNLFCSSIGKKLLMSLSGLFLITFLVIHLAVNSLLLLCDGGDTFNAAAHFMGTNPLIRIMEPILGLGFFVHILYGSLITAQNNKARGSDKYSSGNKTTDVMWASKNMWVLGLTIFAFLVVHVWQFWVKMKITGDPLLAETVIDIAGVKTQVVNAYALVNATFSQLWVVIFYVLGSLGLALHLTHGFWSAFQTLGASNNIWRKRLTIIGIIFAWAVGIGFSIIAVGQFLFFQS</sequence>
<organism evidence="2 3">
    <name type="scientific">Saccharicrinis carchari</name>
    <dbReference type="NCBI Taxonomy" id="1168039"/>
    <lineage>
        <taxon>Bacteria</taxon>
        <taxon>Pseudomonadati</taxon>
        <taxon>Bacteroidota</taxon>
        <taxon>Bacteroidia</taxon>
        <taxon>Marinilabiliales</taxon>
        <taxon>Marinilabiliaceae</taxon>
        <taxon>Saccharicrinis</taxon>
    </lineage>
</organism>
<feature type="transmembrane region" description="Helical" evidence="1">
    <location>
        <begin position="57"/>
        <end position="81"/>
    </location>
</feature>
<dbReference type="NCBIfam" id="TIGR02046">
    <property type="entry name" value="sdhC_b558_fam"/>
    <property type="match status" value="1"/>
</dbReference>
<name>A0A521CSN4_SACCC</name>
<dbReference type="EMBL" id="FXTB01000003">
    <property type="protein sequence ID" value="SMO62484.1"/>
    <property type="molecule type" value="Genomic_DNA"/>
</dbReference>
<keyword evidence="1" id="KW-0472">Membrane</keyword>
<evidence type="ECO:0000313" key="3">
    <source>
        <dbReference type="Proteomes" id="UP000319040"/>
    </source>
</evidence>
<dbReference type="RefSeq" id="WP_142533125.1">
    <property type="nucleotide sequence ID" value="NZ_FXTB01000003.1"/>
</dbReference>